<dbReference type="PANTHER" id="PTHR11538:SF40">
    <property type="entry name" value="PHENYLALANINE--TRNA LIGASE ALPHA SUBUNIT"/>
    <property type="match status" value="1"/>
</dbReference>
<dbReference type="InterPro" id="IPR040724">
    <property type="entry name" value="PheRS_DBD1"/>
</dbReference>
<evidence type="ECO:0000256" key="4">
    <source>
        <dbReference type="ARBA" id="ARBA00022917"/>
    </source>
</evidence>
<evidence type="ECO:0000256" key="3">
    <source>
        <dbReference type="ARBA" id="ARBA00022840"/>
    </source>
</evidence>
<dbReference type="GO" id="GO:0004826">
    <property type="term" value="F:phenylalanine-tRNA ligase activity"/>
    <property type="evidence" value="ECO:0007669"/>
    <property type="project" value="TreeGrafter"/>
</dbReference>
<dbReference type="OrthoDB" id="238316at2759"/>
<reference evidence="9 10" key="1">
    <citation type="journal article" date="2018" name="Mol. Plant">
        <title>The genome of Artemisia annua provides insight into the evolution of Asteraceae family and artemisinin biosynthesis.</title>
        <authorList>
            <person name="Shen Q."/>
            <person name="Zhang L."/>
            <person name="Liao Z."/>
            <person name="Wang S."/>
            <person name="Yan T."/>
            <person name="Shi P."/>
            <person name="Liu M."/>
            <person name="Fu X."/>
            <person name="Pan Q."/>
            <person name="Wang Y."/>
            <person name="Lv Z."/>
            <person name="Lu X."/>
            <person name="Zhang F."/>
            <person name="Jiang W."/>
            <person name="Ma Y."/>
            <person name="Chen M."/>
            <person name="Hao X."/>
            <person name="Li L."/>
            <person name="Tang Y."/>
            <person name="Lv G."/>
            <person name="Zhou Y."/>
            <person name="Sun X."/>
            <person name="Brodelius P.E."/>
            <person name="Rose J.K.C."/>
            <person name="Tang K."/>
        </authorList>
    </citation>
    <scope>NUCLEOTIDE SEQUENCE [LARGE SCALE GENOMIC DNA]</scope>
    <source>
        <strain evidence="10">cv. Huhao1</strain>
        <tissue evidence="9">Leaf</tissue>
    </source>
</reference>
<evidence type="ECO:0000313" key="10">
    <source>
        <dbReference type="Proteomes" id="UP000245207"/>
    </source>
</evidence>
<evidence type="ECO:0000256" key="1">
    <source>
        <dbReference type="ARBA" id="ARBA00022598"/>
    </source>
</evidence>
<keyword evidence="3" id="KW-0067">ATP-binding</keyword>
<name>A0A2U1MCK8_ARTAN</name>
<evidence type="ECO:0000313" key="9">
    <source>
        <dbReference type="EMBL" id="PWA58995.1"/>
    </source>
</evidence>
<dbReference type="AlphaFoldDB" id="A0A2U1MCK8"/>
<dbReference type="Gene3D" id="3.30.930.10">
    <property type="entry name" value="Bira Bifunctional Protein, Domain 2"/>
    <property type="match status" value="1"/>
</dbReference>
<organism evidence="9 10">
    <name type="scientific">Artemisia annua</name>
    <name type="common">Sweet wormwood</name>
    <dbReference type="NCBI Taxonomy" id="35608"/>
    <lineage>
        <taxon>Eukaryota</taxon>
        <taxon>Viridiplantae</taxon>
        <taxon>Streptophyta</taxon>
        <taxon>Embryophyta</taxon>
        <taxon>Tracheophyta</taxon>
        <taxon>Spermatophyta</taxon>
        <taxon>Magnoliopsida</taxon>
        <taxon>eudicotyledons</taxon>
        <taxon>Gunneridae</taxon>
        <taxon>Pentapetalae</taxon>
        <taxon>asterids</taxon>
        <taxon>campanulids</taxon>
        <taxon>Asterales</taxon>
        <taxon>Asteraceae</taxon>
        <taxon>Asteroideae</taxon>
        <taxon>Anthemideae</taxon>
        <taxon>Artemisiinae</taxon>
        <taxon>Artemisia</taxon>
    </lineage>
</organism>
<gene>
    <name evidence="9" type="ORF">CTI12_AA395980</name>
</gene>
<dbReference type="GO" id="GO:0005524">
    <property type="term" value="F:ATP binding"/>
    <property type="evidence" value="ECO:0007669"/>
    <property type="project" value="UniProtKB-KW"/>
</dbReference>
<dbReference type="Pfam" id="PF01409">
    <property type="entry name" value="tRNA-synt_2d"/>
    <property type="match status" value="2"/>
</dbReference>
<evidence type="ECO:0000256" key="5">
    <source>
        <dbReference type="ARBA" id="ARBA00023146"/>
    </source>
</evidence>
<accession>A0A2U1MCK8</accession>
<feature type="domain" description="Phenylalanyl-tRNA synthetase" evidence="6">
    <location>
        <begin position="291"/>
        <end position="345"/>
    </location>
</feature>
<keyword evidence="10" id="KW-1185">Reference proteome</keyword>
<dbReference type="PANTHER" id="PTHR11538">
    <property type="entry name" value="PHENYLALANYL-TRNA SYNTHETASE"/>
    <property type="match status" value="1"/>
</dbReference>
<comment type="caution">
    <text evidence="9">The sequence shown here is derived from an EMBL/GenBank/DDBJ whole genome shotgun (WGS) entry which is preliminary data.</text>
</comment>
<evidence type="ECO:0000259" key="8">
    <source>
        <dbReference type="Pfam" id="PF18553"/>
    </source>
</evidence>
<evidence type="ECO:0000256" key="2">
    <source>
        <dbReference type="ARBA" id="ARBA00022741"/>
    </source>
</evidence>
<evidence type="ECO:0000259" key="6">
    <source>
        <dbReference type="Pfam" id="PF01409"/>
    </source>
</evidence>
<proteinExistence type="predicted"/>
<dbReference type="Pfam" id="PF18553">
    <property type="entry name" value="PheRS_DBD3"/>
    <property type="match status" value="1"/>
</dbReference>
<dbReference type="EMBL" id="PKPP01005746">
    <property type="protein sequence ID" value="PWA58995.1"/>
    <property type="molecule type" value="Genomic_DNA"/>
</dbReference>
<keyword evidence="5 9" id="KW-0030">Aminoacyl-tRNA synthetase</keyword>
<dbReference type="GO" id="GO:0006432">
    <property type="term" value="P:phenylalanyl-tRNA aminoacylation"/>
    <property type="evidence" value="ECO:0007669"/>
    <property type="project" value="TreeGrafter"/>
</dbReference>
<keyword evidence="1" id="KW-0436">Ligase</keyword>
<keyword evidence="4" id="KW-0648">Protein biosynthesis</keyword>
<feature type="domain" description="Phenylalanyl-tRNA synthetase" evidence="6">
    <location>
        <begin position="189"/>
        <end position="285"/>
    </location>
</feature>
<dbReference type="GO" id="GO:0000049">
    <property type="term" value="F:tRNA binding"/>
    <property type="evidence" value="ECO:0007669"/>
    <property type="project" value="InterPro"/>
</dbReference>
<sequence>MAEDAILTYLDKNELIVDSGEFAVAVGISHEEIVNAIKSLMYSKSVNAQDIKKESCKLTDEGKTYAAKGSPEYQLFMAIPPEGITIVELQKKLGDTIFKIGCQQANKNRWVKMGKSQASRKVEHVDDNVKDMLVRINDGEALNQEDIDALKRRKLISLQIWKGYSVKKGPAYALKRTKRTTDLTREHMQRFEEMPTNQYVVSSLENFDALFTAQQHPARDLQDTFFLKVPSTTKTLPEDYVERVKRMHESGGHGSRGYRYEWKREEASKNVLRTHTTAVSVKMLRALAAKEILGCSDLKCYSVLPMGFPKDVGVIAWGLSLERPTMILYGIDNIRDIFGHKVNLSFIERNPICRMGLEYSDKDEIVD</sequence>
<keyword evidence="2" id="KW-0547">Nucleotide-binding</keyword>
<dbReference type="STRING" id="35608.A0A2U1MCK8"/>
<dbReference type="Proteomes" id="UP000245207">
    <property type="component" value="Unassembled WGS sequence"/>
</dbReference>
<dbReference type="GO" id="GO:0009328">
    <property type="term" value="C:phenylalanine-tRNA ligase complex"/>
    <property type="evidence" value="ECO:0007669"/>
    <property type="project" value="TreeGrafter"/>
</dbReference>
<dbReference type="InterPro" id="IPR040725">
    <property type="entry name" value="PheRS_DBD3"/>
</dbReference>
<dbReference type="GO" id="GO:0005829">
    <property type="term" value="C:cytosol"/>
    <property type="evidence" value="ECO:0007669"/>
    <property type="project" value="TreeGrafter"/>
</dbReference>
<dbReference type="Gene3D" id="1.10.10.2320">
    <property type="match status" value="1"/>
</dbReference>
<dbReference type="InterPro" id="IPR045864">
    <property type="entry name" value="aa-tRNA-synth_II/BPL/LPL"/>
</dbReference>
<dbReference type="SUPFAM" id="SSF55681">
    <property type="entry name" value="Class II aaRS and biotin synthetases"/>
    <property type="match status" value="1"/>
</dbReference>
<feature type="domain" description="PheRS DNA binding" evidence="7">
    <location>
        <begin position="4"/>
        <end position="41"/>
    </location>
</feature>
<protein>
    <submittedName>
        <fullName evidence="9">Phenylalanyl-tRNA synthetase</fullName>
    </submittedName>
</protein>
<dbReference type="Gene3D" id="3.30.1370.240">
    <property type="match status" value="1"/>
</dbReference>
<feature type="domain" description="PheRS DNA binding" evidence="8">
    <location>
        <begin position="70"/>
        <end position="125"/>
    </location>
</feature>
<dbReference type="InterPro" id="IPR002319">
    <property type="entry name" value="Phenylalanyl-tRNA_Synthase"/>
</dbReference>
<dbReference type="Pfam" id="PF18552">
    <property type="entry name" value="PheRS_DBD1"/>
    <property type="match status" value="1"/>
</dbReference>
<evidence type="ECO:0000259" key="7">
    <source>
        <dbReference type="Pfam" id="PF18552"/>
    </source>
</evidence>
<dbReference type="Gene3D" id="1.10.10.2330">
    <property type="match status" value="1"/>
</dbReference>